<dbReference type="PANTHER" id="PTHR23359">
    <property type="entry name" value="NUCLEOTIDE KINASE"/>
    <property type="match status" value="1"/>
</dbReference>
<dbReference type="NCBIfam" id="NF011104">
    <property type="entry name" value="PRK14531.1"/>
    <property type="match status" value="1"/>
</dbReference>
<dbReference type="STRING" id="879243.Poras_0489"/>
<dbReference type="eggNOG" id="COG0563">
    <property type="taxonomic scope" value="Bacteria"/>
</dbReference>
<dbReference type="InterPro" id="IPR000850">
    <property type="entry name" value="Adenylat/UMP-CMP_kin"/>
</dbReference>
<dbReference type="UniPathway" id="UPA00588">
    <property type="reaction ID" value="UER00649"/>
</dbReference>
<feature type="binding site" evidence="5">
    <location>
        <begin position="87"/>
        <end position="90"/>
    </location>
    <ligand>
        <name>AMP</name>
        <dbReference type="ChEBI" id="CHEBI:456215"/>
    </ligand>
</feature>
<keyword evidence="1 5" id="KW-0808">Transferase</keyword>
<dbReference type="EC" id="2.7.4.3" evidence="5 7"/>
<gene>
    <name evidence="5" type="primary">adk</name>
    <name evidence="8" type="ordered locus">Poras_0489</name>
</gene>
<dbReference type="GO" id="GO:0044209">
    <property type="term" value="P:AMP salvage"/>
    <property type="evidence" value="ECO:0007669"/>
    <property type="project" value="UniProtKB-UniRule"/>
</dbReference>
<feature type="binding site" evidence="5">
    <location>
        <begin position="58"/>
        <end position="60"/>
    </location>
    <ligand>
        <name>AMP</name>
        <dbReference type="ChEBI" id="CHEBI:456215"/>
    </ligand>
</feature>
<dbReference type="KEGG" id="pah:Poras_0489"/>
<dbReference type="RefSeq" id="WP_013760049.1">
    <property type="nucleotide sequence ID" value="NC_015501.1"/>
</dbReference>
<dbReference type="InterPro" id="IPR027417">
    <property type="entry name" value="P-loop_NTPase"/>
</dbReference>
<comment type="similarity">
    <text evidence="5 6">Belongs to the adenylate kinase family.</text>
</comment>
<comment type="domain">
    <text evidence="5">Consists of three domains, a large central CORE domain and two small peripheral domains, NMPbind and LID, which undergo movements during catalysis. The LID domain closes over the site of phosphoryl transfer upon ATP binding. Assembling and dissambling the active center during each catalytic cycle provides an effective means to prevent ATP hydrolysis.</text>
</comment>
<comment type="pathway">
    <text evidence="5">Purine metabolism; AMP biosynthesis via salvage pathway; AMP from ADP: step 1/1.</text>
</comment>
<evidence type="ECO:0000313" key="8">
    <source>
        <dbReference type="EMBL" id="AEE12443.1"/>
    </source>
</evidence>
<dbReference type="NCBIfam" id="NF011100">
    <property type="entry name" value="PRK14527.1"/>
    <property type="match status" value="1"/>
</dbReference>
<comment type="subcellular location">
    <subcellularLocation>
        <location evidence="5 7">Cytoplasm</location>
    </subcellularLocation>
</comment>
<evidence type="ECO:0000256" key="2">
    <source>
        <dbReference type="ARBA" id="ARBA00022727"/>
    </source>
</evidence>
<dbReference type="NCBIfam" id="NF001381">
    <property type="entry name" value="PRK00279.1-3"/>
    <property type="match status" value="1"/>
</dbReference>
<keyword evidence="9" id="KW-1185">Reference proteome</keyword>
<dbReference type="HAMAP" id="MF_00235">
    <property type="entry name" value="Adenylate_kinase_Adk"/>
    <property type="match status" value="1"/>
</dbReference>
<dbReference type="OrthoDB" id="9805030at2"/>
<keyword evidence="3 5" id="KW-0547">Nucleotide-binding</keyword>
<feature type="binding site" evidence="5">
    <location>
        <position position="146"/>
    </location>
    <ligand>
        <name>AMP</name>
        <dbReference type="ChEBI" id="CHEBI:456215"/>
    </ligand>
</feature>
<feature type="binding site" evidence="5">
    <location>
        <position position="174"/>
    </location>
    <ligand>
        <name>ATP</name>
        <dbReference type="ChEBI" id="CHEBI:30616"/>
    </ligand>
</feature>
<dbReference type="InterPro" id="IPR033690">
    <property type="entry name" value="Adenylat_kinase_CS"/>
</dbReference>
<dbReference type="GO" id="GO:0004017">
    <property type="term" value="F:AMP kinase activity"/>
    <property type="evidence" value="ECO:0007669"/>
    <property type="project" value="UniProtKB-UniRule"/>
</dbReference>
<dbReference type="GO" id="GO:0005524">
    <property type="term" value="F:ATP binding"/>
    <property type="evidence" value="ECO:0007669"/>
    <property type="project" value="UniProtKB-UniRule"/>
</dbReference>
<organism evidence="8 9">
    <name type="scientific">Porphyromonas asaccharolytica (strain ATCC 25260 / DSM 20707 / BCRC 10618 / CCUG 7834 / JCM 6326 / LMG 13178 / VPI 4198 / B440)</name>
    <name type="common">Bacteroides asaccharolyticus</name>
    <dbReference type="NCBI Taxonomy" id="879243"/>
    <lineage>
        <taxon>Bacteria</taxon>
        <taxon>Pseudomonadati</taxon>
        <taxon>Bacteroidota</taxon>
        <taxon>Bacteroidia</taxon>
        <taxon>Bacteroidales</taxon>
        <taxon>Porphyromonadaceae</taxon>
        <taxon>Porphyromonas</taxon>
    </lineage>
</organism>
<evidence type="ECO:0000256" key="4">
    <source>
        <dbReference type="ARBA" id="ARBA00022777"/>
    </source>
</evidence>
<evidence type="ECO:0000256" key="3">
    <source>
        <dbReference type="ARBA" id="ARBA00022741"/>
    </source>
</evidence>
<comment type="function">
    <text evidence="5">Catalyzes the reversible transfer of the terminal phosphate group between ATP and AMP. Plays an important role in cellular energy homeostasis and in adenine nucleotide metabolism.</text>
</comment>
<keyword evidence="5" id="KW-0963">Cytoplasm</keyword>
<comment type="subunit">
    <text evidence="5 7">Monomer.</text>
</comment>
<dbReference type="EMBL" id="CP002689">
    <property type="protein sequence ID" value="AEE12443.1"/>
    <property type="molecule type" value="Genomic_DNA"/>
</dbReference>
<evidence type="ECO:0000256" key="6">
    <source>
        <dbReference type="RuleBase" id="RU003330"/>
    </source>
</evidence>
<protein>
    <recommendedName>
        <fullName evidence="5 7">Adenylate kinase</fullName>
        <shortName evidence="5">AK</shortName>
        <ecNumber evidence="5 7">2.7.4.3</ecNumber>
    </recommendedName>
    <alternativeName>
        <fullName evidence="5">ATP-AMP transphosphorylase</fullName>
    </alternativeName>
    <alternativeName>
        <fullName evidence="5">ATP:AMP phosphotransferase</fullName>
    </alternativeName>
    <alternativeName>
        <fullName evidence="5">Adenylate monophosphate kinase</fullName>
    </alternativeName>
</protein>
<feature type="binding site" evidence="5">
    <location>
        <position position="32"/>
    </location>
    <ligand>
        <name>AMP</name>
        <dbReference type="ChEBI" id="CHEBI:456215"/>
    </ligand>
</feature>
<keyword evidence="4 5" id="KW-0418">Kinase</keyword>
<comment type="caution">
    <text evidence="5">Lacks conserved residue(s) required for the propagation of feature annotation.</text>
</comment>
<feature type="binding site" evidence="5">
    <location>
        <position position="129"/>
    </location>
    <ligand>
        <name>ATP</name>
        <dbReference type="ChEBI" id="CHEBI:30616"/>
    </ligand>
</feature>
<keyword evidence="2 5" id="KW-0545">Nucleotide biosynthesis</keyword>
<evidence type="ECO:0000313" key="9">
    <source>
        <dbReference type="Proteomes" id="UP000006545"/>
    </source>
</evidence>
<comment type="catalytic activity">
    <reaction evidence="5 7">
        <text>AMP + ATP = 2 ADP</text>
        <dbReference type="Rhea" id="RHEA:12973"/>
        <dbReference type="ChEBI" id="CHEBI:30616"/>
        <dbReference type="ChEBI" id="CHEBI:456215"/>
        <dbReference type="ChEBI" id="CHEBI:456216"/>
        <dbReference type="EC" id="2.7.4.3"/>
    </reaction>
</comment>
<dbReference type="SUPFAM" id="SSF52540">
    <property type="entry name" value="P-loop containing nucleoside triphosphate hydrolases"/>
    <property type="match status" value="1"/>
</dbReference>
<dbReference type="Pfam" id="PF00406">
    <property type="entry name" value="ADK"/>
    <property type="match status" value="1"/>
</dbReference>
<dbReference type="HOGENOM" id="CLU_032354_4_1_10"/>
<proteinExistence type="inferred from homology"/>
<dbReference type="NCBIfam" id="NF011105">
    <property type="entry name" value="PRK14532.1"/>
    <property type="match status" value="1"/>
</dbReference>
<sequence>MIHVIIFGAPGAGKGTQSQFIEQHYHLEHISTGDLLRQEIARQSPLGKRVQSIISQGHLVDDDTIIDLIANELHHLPEGVDGVIFDGFPRTVAQAEALDALLEKDQRSVDCLIELKVPEEELRTRLLNRAKIEGRADDTPEVIADRIRVYNERTLPIVDYYHRKGVHYEVPGAGSIEEITGAIFVAIDKSLQHNK</sequence>
<dbReference type="Proteomes" id="UP000006545">
    <property type="component" value="Chromosome"/>
</dbReference>
<feature type="binding site" evidence="5">
    <location>
        <position position="135"/>
    </location>
    <ligand>
        <name>AMP</name>
        <dbReference type="ChEBI" id="CHEBI:456215"/>
    </ligand>
</feature>
<evidence type="ECO:0000256" key="7">
    <source>
        <dbReference type="RuleBase" id="RU003331"/>
    </source>
</evidence>
<name>F4KNH2_PORAD</name>
<dbReference type="CDD" id="cd01428">
    <property type="entry name" value="ADK"/>
    <property type="match status" value="1"/>
</dbReference>
<evidence type="ECO:0000256" key="5">
    <source>
        <dbReference type="HAMAP-Rule" id="MF_00235"/>
    </source>
</evidence>
<reference evidence="9" key="1">
    <citation type="submission" date="2011-04" db="EMBL/GenBank/DDBJ databases">
        <title>The complete genome of Porphyromonas asaccharolytica DSM 20707.</title>
        <authorList>
            <person name="Lucas S."/>
            <person name="Han J."/>
            <person name="Lapidus A."/>
            <person name="Bruce D."/>
            <person name="Goodwin L."/>
            <person name="Pitluck S."/>
            <person name="Peters L."/>
            <person name="Kyrpides N."/>
            <person name="Mavromatis K."/>
            <person name="Ivanova N."/>
            <person name="Ovchinnikova G."/>
            <person name="Pagani I."/>
            <person name="Lu M."/>
            <person name="Detter J.C."/>
            <person name="Tapia R."/>
            <person name="Han C."/>
            <person name="Land M."/>
            <person name="Hauser L."/>
            <person name="Markowitz V."/>
            <person name="Cheng J.-F."/>
            <person name="Hugenholtz P."/>
            <person name="Woyke T."/>
            <person name="Wu D."/>
            <person name="Gronow S."/>
            <person name="Wellnitz S."/>
            <person name="Brambilla E."/>
            <person name="Klenk H.-P."/>
            <person name="Eisen J.A."/>
        </authorList>
    </citation>
    <scope>NUCLEOTIDE SEQUENCE [LARGE SCALE GENOMIC DNA]</scope>
    <source>
        <strain evidence="9">ATCC 25260 / DSM 20707 / VPI 4198</strain>
    </source>
</reference>
<dbReference type="PROSITE" id="PS00113">
    <property type="entry name" value="ADENYLATE_KINASE"/>
    <property type="match status" value="1"/>
</dbReference>
<accession>F4KNH2</accession>
<dbReference type="GO" id="GO:0005737">
    <property type="term" value="C:cytoplasm"/>
    <property type="evidence" value="ECO:0007669"/>
    <property type="project" value="UniProtKB-SubCell"/>
</dbReference>
<dbReference type="PRINTS" id="PR00094">
    <property type="entry name" value="ADENYLTKNASE"/>
</dbReference>
<dbReference type="AlphaFoldDB" id="F4KNH2"/>
<dbReference type="Gene3D" id="3.40.50.300">
    <property type="entry name" value="P-loop containing nucleotide triphosphate hydrolases"/>
    <property type="match status" value="1"/>
</dbReference>
<feature type="binding site" evidence="5">
    <location>
        <begin position="11"/>
        <end position="16"/>
    </location>
    <ligand>
        <name>ATP</name>
        <dbReference type="ChEBI" id="CHEBI:30616"/>
    </ligand>
</feature>
<feature type="binding site" evidence="5">
    <location>
        <position position="37"/>
    </location>
    <ligand>
        <name>AMP</name>
        <dbReference type="ChEBI" id="CHEBI:456215"/>
    </ligand>
</feature>
<feature type="region of interest" description="NMP" evidence="5">
    <location>
        <begin position="31"/>
        <end position="60"/>
    </location>
</feature>
<keyword evidence="5 7" id="KW-0067">ATP-binding</keyword>
<feature type="binding site" evidence="5">
    <location>
        <position position="94"/>
    </location>
    <ligand>
        <name>AMP</name>
        <dbReference type="ChEBI" id="CHEBI:456215"/>
    </ligand>
</feature>
<evidence type="ECO:0000256" key="1">
    <source>
        <dbReference type="ARBA" id="ARBA00022679"/>
    </source>
</evidence>